<protein>
    <recommendedName>
        <fullName evidence="1">DUF2344 domain-containing protein</fullName>
    </recommendedName>
</protein>
<organism evidence="2">
    <name type="scientific">gut metagenome</name>
    <dbReference type="NCBI Taxonomy" id="749906"/>
    <lineage>
        <taxon>unclassified sequences</taxon>
        <taxon>metagenomes</taxon>
        <taxon>organismal metagenomes</taxon>
    </lineage>
</organism>
<evidence type="ECO:0000313" key="2">
    <source>
        <dbReference type="EMBL" id="EJX01749.1"/>
    </source>
</evidence>
<accession>J9G4G2</accession>
<dbReference type="EMBL" id="AMCI01002832">
    <property type="protein sequence ID" value="EJX01749.1"/>
    <property type="molecule type" value="Genomic_DNA"/>
</dbReference>
<dbReference type="AlphaFoldDB" id="J9G4G2"/>
<evidence type="ECO:0000259" key="1">
    <source>
        <dbReference type="Pfam" id="PF10105"/>
    </source>
</evidence>
<feature type="non-terminal residue" evidence="2">
    <location>
        <position position="177"/>
    </location>
</feature>
<gene>
    <name evidence="2" type="ORF">EVA_10144</name>
</gene>
<comment type="caution">
    <text evidence="2">The sequence shown here is derived from an EMBL/GenBank/DDBJ whole genome shotgun (WGS) entry which is preliminary data.</text>
</comment>
<dbReference type="InterPro" id="IPR018768">
    <property type="entry name" value="DUF2344"/>
</dbReference>
<proteinExistence type="predicted"/>
<reference evidence="2" key="1">
    <citation type="journal article" date="2012" name="PLoS ONE">
        <title>Gene sets for utilization of primary and secondary nutrition supplies in the distal gut of endangered iberian lynx.</title>
        <authorList>
            <person name="Alcaide M."/>
            <person name="Messina E."/>
            <person name="Richter M."/>
            <person name="Bargiela R."/>
            <person name="Peplies J."/>
            <person name="Huws S.A."/>
            <person name="Newbold C.J."/>
            <person name="Golyshin P.N."/>
            <person name="Simon M.A."/>
            <person name="Lopez G."/>
            <person name="Yakimov M.M."/>
            <person name="Ferrer M."/>
        </authorList>
    </citation>
    <scope>NUCLEOTIDE SEQUENCE</scope>
</reference>
<sequence>MSKLRLRFRKTGRAVYISHLDLMRTMQRAFSRAGYELEYSKGFNPHPQISISLPLSVGVSSMCEVMDFSLKNEEDLSAIPERLTRQLPEGIEVYDAYEALRKASELKWLEIEGVFEYDERDKAEMVDKLIEFYNQDCIVISKKTKRGMGEMDIRPAFKDLSFEAAEEGVKLHVFVSA</sequence>
<dbReference type="NCBIfam" id="TIGR03936">
    <property type="entry name" value="sam_1_link_chp"/>
    <property type="match status" value="1"/>
</dbReference>
<feature type="domain" description="DUF2344" evidence="1">
    <location>
        <begin position="3"/>
        <end position="164"/>
    </location>
</feature>
<name>J9G4G2_9ZZZZ</name>
<dbReference type="Pfam" id="PF10105">
    <property type="entry name" value="DUF2344"/>
    <property type="match status" value="1"/>
</dbReference>